<name>A0ABT1HNS9_STRSD</name>
<evidence type="ECO:0000256" key="1">
    <source>
        <dbReference type="SAM" id="MobiDB-lite"/>
    </source>
</evidence>
<dbReference type="Proteomes" id="UP001205311">
    <property type="component" value="Unassembled WGS sequence"/>
</dbReference>
<reference evidence="2 3" key="1">
    <citation type="submission" date="2022-06" db="EMBL/GenBank/DDBJ databases">
        <title>Genomic Encyclopedia of Archaeal and Bacterial Type Strains, Phase II (KMG-II): from individual species to whole genera.</title>
        <authorList>
            <person name="Goeker M."/>
        </authorList>
    </citation>
    <scope>NUCLEOTIDE SEQUENCE [LARGE SCALE GENOMIC DNA]</scope>
    <source>
        <strain evidence="2 3">DSM 40477</strain>
    </source>
</reference>
<protein>
    <submittedName>
        <fullName evidence="2">Uncharacterized protein</fullName>
    </submittedName>
</protein>
<evidence type="ECO:0000313" key="2">
    <source>
        <dbReference type="EMBL" id="MCP2257166.1"/>
    </source>
</evidence>
<gene>
    <name evidence="2" type="ORF">LX15_000851</name>
</gene>
<feature type="region of interest" description="Disordered" evidence="1">
    <location>
        <begin position="102"/>
        <end position="128"/>
    </location>
</feature>
<sequence>MLRALLHLVTNEAGAAELRTRLAAAGPGPYSLLLLRAALAARHPEWASSPAAEEITTHVLRRWAEALALAGGRPAVATPRQEDTEPDDVRLRRSARANTSATRALVASASTARGVPETGIGHDETGIGHDSDADRLVAALVSARASTGTDATDSPCAGVLLLLRAVVDLRLPGILTRAGFGHALTATPLALATRLTGAPPDDPAVLAFAGMPTGDPEELLLPWLEITEDESAAMRDAVLDAVLAQRVVDAPDQLDDGDVLEEGRLGVPEADQALGVLALAVVRAWSRWLGKFAGSSVPYLVTHFARRPGRVRLSERELVVELAPGPLDVVVRLAGYDAPLAHVPWLDGRMVTYRMEAA</sequence>
<keyword evidence="3" id="KW-1185">Reference proteome</keyword>
<accession>A0ABT1HNS9</accession>
<proteinExistence type="predicted"/>
<evidence type="ECO:0000313" key="3">
    <source>
        <dbReference type="Proteomes" id="UP001205311"/>
    </source>
</evidence>
<organism evidence="2 3">
    <name type="scientific">Streptoalloteichus tenebrarius (strain ATCC 17920 / DSM 40477 / JCM 4838 / CBS 697.72 / NBRC 16177 / NCIMB 11028 / NRRL B-12390 / A12253. 1 / ISP 5477)</name>
    <name type="common">Streptomyces tenebrarius</name>
    <dbReference type="NCBI Taxonomy" id="1933"/>
    <lineage>
        <taxon>Bacteria</taxon>
        <taxon>Bacillati</taxon>
        <taxon>Actinomycetota</taxon>
        <taxon>Actinomycetes</taxon>
        <taxon>Pseudonocardiales</taxon>
        <taxon>Pseudonocardiaceae</taxon>
        <taxon>Streptoalloteichus</taxon>
    </lineage>
</organism>
<dbReference type="RefSeq" id="WP_253668134.1">
    <property type="nucleotide sequence ID" value="NZ_JAMTCP010000003.1"/>
</dbReference>
<dbReference type="EMBL" id="JAMTCP010000003">
    <property type="protein sequence ID" value="MCP2257166.1"/>
    <property type="molecule type" value="Genomic_DNA"/>
</dbReference>
<comment type="caution">
    <text evidence="2">The sequence shown here is derived from an EMBL/GenBank/DDBJ whole genome shotgun (WGS) entry which is preliminary data.</text>
</comment>